<dbReference type="EMBL" id="FMTS01000001">
    <property type="protein sequence ID" value="SCW43849.1"/>
    <property type="molecule type" value="Genomic_DNA"/>
</dbReference>
<keyword evidence="1" id="KW-1133">Transmembrane helix</keyword>
<dbReference type="RefSeq" id="WP_090644917.1">
    <property type="nucleotide sequence ID" value="NZ_CBCRYE010000001.1"/>
</dbReference>
<name>A0A1G4QID0_9CAUL</name>
<evidence type="ECO:0008006" key="4">
    <source>
        <dbReference type="Google" id="ProtNLM"/>
    </source>
</evidence>
<dbReference type="STRING" id="260084.SAMN02927928_1232"/>
<feature type="transmembrane region" description="Helical" evidence="1">
    <location>
        <begin position="130"/>
        <end position="147"/>
    </location>
</feature>
<feature type="transmembrane region" description="Helical" evidence="1">
    <location>
        <begin position="277"/>
        <end position="297"/>
    </location>
</feature>
<feature type="transmembrane region" description="Helical" evidence="1">
    <location>
        <begin position="338"/>
        <end position="356"/>
    </location>
</feature>
<protein>
    <recommendedName>
        <fullName evidence="4">4-amino-4-deoxy-L-arabinose transferase</fullName>
    </recommendedName>
</protein>
<sequence>MPRNSSFIYLITVTVLLAGFAVLAALFGYISVDSWYYMLLAQALRHGQGCSLHGEYSAVYPCGYPALLALTAPVASPAVMMISSKVTNLILLAASFWFILKASRHVFMAALIVLNPVTLIIGMYTWSENLWLFCFCGVVFALSWIHADHRKWGPYLLLTGFLILGCSARYIFGPFAFLLFLCVWPAFGRQLALRVFPSFCIAGLVFIIWQVFNHELTGFATGMPRVPAPEAPLLLVRQFLIALGVNGLGVVIAALLLTGISVRQLSRVQGGEGARPAALFMTLAGLSFLVLAFTLRLRTQFDPYNTRTIGYGIVLVVAGLVGLIVHVRKQAGMARPVILWPVLAMCAAALFSLAYADNGALIQSITDCLDDFQFPATSLAMLKSAGPPADTVVYFQLPVPGMDSANVDNIGEIYYGPDVTLLTPAQGEDGLPETPAALLHQLDGLADQRCYFDFTPFATAADFQTYLDSSTLIDRRLIKGSWQAVERSDLEPHMRTWLAAVFQPGRLIPCRAILDRPQSRQVLFPSHTG</sequence>
<accession>A0A1G4QID0</accession>
<reference evidence="3" key="1">
    <citation type="submission" date="2016-10" db="EMBL/GenBank/DDBJ databases">
        <authorList>
            <person name="Varghese N."/>
            <person name="Submissions S."/>
        </authorList>
    </citation>
    <scope>NUCLEOTIDE SEQUENCE [LARGE SCALE GENOMIC DNA]</scope>
    <source>
        <strain evidence="3">CGMCC 1.3431</strain>
    </source>
</reference>
<dbReference type="OrthoDB" id="7170077at2"/>
<feature type="transmembrane region" description="Helical" evidence="1">
    <location>
        <begin position="193"/>
        <end position="212"/>
    </location>
</feature>
<evidence type="ECO:0000313" key="3">
    <source>
        <dbReference type="Proteomes" id="UP000199150"/>
    </source>
</evidence>
<feature type="transmembrane region" description="Helical" evidence="1">
    <location>
        <begin position="309"/>
        <end position="326"/>
    </location>
</feature>
<keyword evidence="1" id="KW-0472">Membrane</keyword>
<dbReference type="AlphaFoldDB" id="A0A1G4QID0"/>
<feature type="transmembrane region" description="Helical" evidence="1">
    <location>
        <begin position="106"/>
        <end position="124"/>
    </location>
</feature>
<gene>
    <name evidence="2" type="ORF">SAMN02927928_1232</name>
</gene>
<feature type="transmembrane region" description="Helical" evidence="1">
    <location>
        <begin position="7"/>
        <end position="30"/>
    </location>
</feature>
<evidence type="ECO:0000256" key="1">
    <source>
        <dbReference type="SAM" id="Phobius"/>
    </source>
</evidence>
<keyword evidence="1" id="KW-0812">Transmembrane</keyword>
<feature type="transmembrane region" description="Helical" evidence="1">
    <location>
        <begin position="233"/>
        <end position="257"/>
    </location>
</feature>
<proteinExistence type="predicted"/>
<organism evidence="2 3">
    <name type="scientific">Asticcacaulis taihuensis</name>
    <dbReference type="NCBI Taxonomy" id="260084"/>
    <lineage>
        <taxon>Bacteria</taxon>
        <taxon>Pseudomonadati</taxon>
        <taxon>Pseudomonadota</taxon>
        <taxon>Alphaproteobacteria</taxon>
        <taxon>Caulobacterales</taxon>
        <taxon>Caulobacteraceae</taxon>
        <taxon>Asticcacaulis</taxon>
    </lineage>
</organism>
<keyword evidence="3" id="KW-1185">Reference proteome</keyword>
<feature type="transmembrane region" description="Helical" evidence="1">
    <location>
        <begin position="154"/>
        <end position="187"/>
    </location>
</feature>
<evidence type="ECO:0000313" key="2">
    <source>
        <dbReference type="EMBL" id="SCW43849.1"/>
    </source>
</evidence>
<dbReference type="Proteomes" id="UP000199150">
    <property type="component" value="Unassembled WGS sequence"/>
</dbReference>
<feature type="transmembrane region" description="Helical" evidence="1">
    <location>
        <begin position="78"/>
        <end position="99"/>
    </location>
</feature>